<dbReference type="SUPFAM" id="SSF53756">
    <property type="entry name" value="UDP-Glycosyltransferase/glycogen phosphorylase"/>
    <property type="match status" value="1"/>
</dbReference>
<dbReference type="PANTHER" id="PTHR45947:SF3">
    <property type="entry name" value="SULFOQUINOVOSYL TRANSFERASE SQD2"/>
    <property type="match status" value="1"/>
</dbReference>
<reference evidence="4 5" key="1">
    <citation type="submission" date="2013-11" db="EMBL/GenBank/DDBJ databases">
        <title>Complete genome sequence of Clostridum sp. M2/40.</title>
        <authorList>
            <person name="Wibberg D."/>
            <person name="Puehler A."/>
            <person name="Schlueter A."/>
        </authorList>
    </citation>
    <scope>NUCLEOTIDE SEQUENCE [LARGE SCALE GENOMIC DNA]</scope>
    <source>
        <strain evidence="5">M2/40</strain>
    </source>
</reference>
<feature type="domain" description="Glycosyl transferase family 1" evidence="2">
    <location>
        <begin position="198"/>
        <end position="365"/>
    </location>
</feature>
<dbReference type="OrthoDB" id="9795068at2"/>
<dbReference type="GO" id="GO:0016758">
    <property type="term" value="F:hexosyltransferase activity"/>
    <property type="evidence" value="ECO:0007669"/>
    <property type="project" value="TreeGrafter"/>
</dbReference>
<evidence type="ECO:0000313" key="5">
    <source>
        <dbReference type="Proteomes" id="UP000019426"/>
    </source>
</evidence>
<evidence type="ECO:0000259" key="3">
    <source>
        <dbReference type="Pfam" id="PF13439"/>
    </source>
</evidence>
<dbReference type="Pfam" id="PF00534">
    <property type="entry name" value="Glycos_transf_1"/>
    <property type="match status" value="1"/>
</dbReference>
<dbReference type="CDD" id="cd03801">
    <property type="entry name" value="GT4_PimA-like"/>
    <property type="match status" value="1"/>
</dbReference>
<evidence type="ECO:0000259" key="2">
    <source>
        <dbReference type="Pfam" id="PF00534"/>
    </source>
</evidence>
<feature type="region of interest" description="Disordered" evidence="1">
    <location>
        <begin position="456"/>
        <end position="495"/>
    </location>
</feature>
<dbReference type="STRING" id="1216932.CM240_0556"/>
<dbReference type="KEGG" id="clt:CM240_0556"/>
<dbReference type="InterPro" id="IPR050194">
    <property type="entry name" value="Glycosyltransferase_grp1"/>
</dbReference>
<protein>
    <submittedName>
        <fullName evidence="4">Group 1 glycosyl transferase</fullName>
        <ecNumber evidence="4">2.4.1.-</ecNumber>
    </submittedName>
</protein>
<keyword evidence="4" id="KW-0328">Glycosyltransferase</keyword>
<feature type="compositionally biased region" description="Basic and acidic residues" evidence="1">
    <location>
        <begin position="456"/>
        <end position="469"/>
    </location>
</feature>
<accession>W6RSY0</accession>
<dbReference type="InterPro" id="IPR028098">
    <property type="entry name" value="Glyco_trans_4-like_N"/>
</dbReference>
<dbReference type="eggNOG" id="COG0297">
    <property type="taxonomic scope" value="Bacteria"/>
</dbReference>
<feature type="domain" description="Glycosyltransferase subfamily 4-like N-terminal" evidence="3">
    <location>
        <begin position="21"/>
        <end position="187"/>
    </location>
</feature>
<gene>
    <name evidence="4" type="ORF">CM240_0556</name>
</gene>
<evidence type="ECO:0000256" key="1">
    <source>
        <dbReference type="SAM" id="MobiDB-lite"/>
    </source>
</evidence>
<evidence type="ECO:0000313" key="4">
    <source>
        <dbReference type="EMBL" id="CDM67721.1"/>
    </source>
</evidence>
<keyword evidence="5" id="KW-1185">Reference proteome</keyword>
<dbReference type="Pfam" id="PF13439">
    <property type="entry name" value="Glyco_transf_4"/>
    <property type="match status" value="1"/>
</dbReference>
<dbReference type="InterPro" id="IPR001296">
    <property type="entry name" value="Glyco_trans_1"/>
</dbReference>
<dbReference type="EC" id="2.4.1.-" evidence="4"/>
<feature type="compositionally biased region" description="Basic residues" evidence="1">
    <location>
        <begin position="479"/>
        <end position="488"/>
    </location>
</feature>
<dbReference type="Gene3D" id="3.40.50.2000">
    <property type="entry name" value="Glycogen Phosphorylase B"/>
    <property type="match status" value="2"/>
</dbReference>
<dbReference type="PANTHER" id="PTHR45947">
    <property type="entry name" value="SULFOQUINOVOSYL TRANSFERASE SQD2"/>
    <property type="match status" value="1"/>
</dbReference>
<keyword evidence="4" id="KW-0808">Transferase</keyword>
<dbReference type="Proteomes" id="UP000019426">
    <property type="component" value="Chromosome M2/40_rep1"/>
</dbReference>
<sequence length="522" mass="59569">MKILMLTWEYPPKAKGELADYVYNLSKELTILGHEVDVITLEEGVSPVYEDIEGVKVHRVTPCNIATEDFTKWIMHLNFSMIEEGTRLINREGNFDIIHCHDWNTSYAAKVLKWSHSIPLISTMHGTEVGRSNGIKNEIQRYIASVEWLLTYESSKIIACDNYMEEEIQRLFSLPMGKVTVIPKGIRINSNVNIFDKKSFKNRFAREDEKIVLFVGNLDYDKGVSLLIEAARMILNERWDVKFVVVGTGDSSEELKSICKRNNIENKVLFTGALSDEDVEKLYNIADVTVFPGAYKPFGKETIEAMAAGCPVIVADTEKVVDPIIHKVNGLKMLKGNPESLKDNINIAINDLPLRPILIENAKEMLKSRYCWKSVAKEVESRYKDILEEVKGTSWSREKVEEVSESEVEAKNVIEKNKEINKVEVDKIEEKEAEINIENKIEEESVKKTIETVAKEESKTIEKEEKKSTNTETKSTTTRGRKPRKTTTKKTTAIKAKKVEEVVDKNKDEKEEAVITEIELKE</sequence>
<proteinExistence type="predicted"/>
<dbReference type="EMBL" id="HG917868">
    <property type="protein sequence ID" value="CDM67721.1"/>
    <property type="molecule type" value="Genomic_DNA"/>
</dbReference>
<dbReference type="HOGENOM" id="CLU_009583_2_3_9"/>
<name>W6RSY0_9CLOT</name>
<dbReference type="RefSeq" id="WP_044036242.1">
    <property type="nucleotide sequence ID" value="NZ_HG917868.1"/>
</dbReference>
<dbReference type="AlphaFoldDB" id="W6RSY0"/>
<organism evidence="4 5">
    <name type="scientific">Clostridium bornimense</name>
    <dbReference type="NCBI Taxonomy" id="1216932"/>
    <lineage>
        <taxon>Bacteria</taxon>
        <taxon>Bacillati</taxon>
        <taxon>Bacillota</taxon>
        <taxon>Clostridia</taxon>
        <taxon>Eubacteriales</taxon>
        <taxon>Clostridiaceae</taxon>
        <taxon>Clostridium</taxon>
    </lineage>
</organism>
<dbReference type="PATRIC" id="fig|1216932.3.peg.540"/>